<keyword evidence="6 7" id="KW-0472">Membrane</keyword>
<feature type="transmembrane region" description="Helical" evidence="7">
    <location>
        <begin position="102"/>
        <end position="121"/>
    </location>
</feature>
<dbReference type="CDD" id="cd06261">
    <property type="entry name" value="TM_PBP2"/>
    <property type="match status" value="1"/>
</dbReference>
<evidence type="ECO:0000313" key="9">
    <source>
        <dbReference type="EMBL" id="MBK6301025.1"/>
    </source>
</evidence>
<sequence>MFDRTSVLILSIWMLAIIYPIYFIIIASVSEPSAVYNGNVWFAPSGFTLEGYQRIFSDPTIIHGFLNSVFYTALATTISVTLIVTGGYALSRPDLPGRKTITFLLVVTLFFDGGMIPRYLVVQQLGMINTIWALVLPGAVGVWNLLIARSFFEVTIPRELLEAAKIDGASDFGFFFRIALPLAKSLAILMVMIHMVANWNAFFDALLYLSDADKYPLQLVLRNILIQSDMSSGPMSGDVESYAQAQRVAELVKYGTIVVSTLPIIALVPFLQKHFTKGALLGAVKS</sequence>
<feature type="transmembrane region" description="Helical" evidence="7">
    <location>
        <begin position="127"/>
        <end position="148"/>
    </location>
</feature>
<comment type="similarity">
    <text evidence="7">Belongs to the binding-protein-dependent transport system permease family.</text>
</comment>
<evidence type="ECO:0000256" key="1">
    <source>
        <dbReference type="ARBA" id="ARBA00004651"/>
    </source>
</evidence>
<keyword evidence="3" id="KW-1003">Cell membrane</keyword>
<evidence type="ECO:0000256" key="7">
    <source>
        <dbReference type="RuleBase" id="RU363032"/>
    </source>
</evidence>
<organism evidence="9 10">
    <name type="scientific">Candidatus Phosphoribacter hodrii</name>
    <dbReference type="NCBI Taxonomy" id="2953743"/>
    <lineage>
        <taxon>Bacteria</taxon>
        <taxon>Bacillati</taxon>
        <taxon>Actinomycetota</taxon>
        <taxon>Actinomycetes</taxon>
        <taxon>Micrococcales</taxon>
        <taxon>Dermatophilaceae</taxon>
        <taxon>Candidatus Phosphoribacter</taxon>
    </lineage>
</organism>
<dbReference type="GO" id="GO:0005886">
    <property type="term" value="C:plasma membrane"/>
    <property type="evidence" value="ECO:0007669"/>
    <property type="project" value="UniProtKB-SubCell"/>
</dbReference>
<dbReference type="Pfam" id="PF00528">
    <property type="entry name" value="BPD_transp_1"/>
    <property type="match status" value="1"/>
</dbReference>
<gene>
    <name evidence="9" type="ORF">IPF40_08225</name>
</gene>
<keyword evidence="5 7" id="KW-1133">Transmembrane helix</keyword>
<proteinExistence type="inferred from homology"/>
<evidence type="ECO:0000256" key="6">
    <source>
        <dbReference type="ARBA" id="ARBA00023136"/>
    </source>
</evidence>
<dbReference type="Gene3D" id="1.10.3720.10">
    <property type="entry name" value="MetI-like"/>
    <property type="match status" value="1"/>
</dbReference>
<reference evidence="9 10" key="1">
    <citation type="submission" date="2020-10" db="EMBL/GenBank/DDBJ databases">
        <title>Connecting structure to function with the recovery of over 1000 high-quality activated sludge metagenome-assembled genomes encoding full-length rRNA genes using long-read sequencing.</title>
        <authorList>
            <person name="Singleton C.M."/>
            <person name="Petriglieri F."/>
            <person name="Kristensen J.M."/>
            <person name="Kirkegaard R.H."/>
            <person name="Michaelsen T.Y."/>
            <person name="Andersen M.H."/>
            <person name="Karst S.M."/>
            <person name="Dueholm M.S."/>
            <person name="Nielsen P.H."/>
            <person name="Albertsen M."/>
        </authorList>
    </citation>
    <scope>NUCLEOTIDE SEQUENCE [LARGE SCALE GENOMIC DNA]</scope>
    <source>
        <strain evidence="9">AalE_18-Q3-R2-46_BAT3C.188</strain>
    </source>
</reference>
<evidence type="ECO:0000259" key="8">
    <source>
        <dbReference type="PROSITE" id="PS50928"/>
    </source>
</evidence>
<comment type="subcellular location">
    <subcellularLocation>
        <location evidence="1 7">Cell membrane</location>
        <topology evidence="1 7">Multi-pass membrane protein</topology>
    </subcellularLocation>
</comment>
<dbReference type="SUPFAM" id="SSF161098">
    <property type="entry name" value="MetI-like"/>
    <property type="match status" value="1"/>
</dbReference>
<name>A0A935CE21_9MICO</name>
<feature type="transmembrane region" description="Helical" evidence="7">
    <location>
        <begin position="69"/>
        <end position="90"/>
    </location>
</feature>
<evidence type="ECO:0000256" key="5">
    <source>
        <dbReference type="ARBA" id="ARBA00022989"/>
    </source>
</evidence>
<evidence type="ECO:0000256" key="4">
    <source>
        <dbReference type="ARBA" id="ARBA00022692"/>
    </source>
</evidence>
<keyword evidence="4 7" id="KW-0812">Transmembrane</keyword>
<dbReference type="InterPro" id="IPR035906">
    <property type="entry name" value="MetI-like_sf"/>
</dbReference>
<protein>
    <submittedName>
        <fullName evidence="9">Carbohydrate ABC transporter permease</fullName>
    </submittedName>
</protein>
<comment type="caution">
    <text evidence="9">The sequence shown here is derived from an EMBL/GenBank/DDBJ whole genome shotgun (WGS) entry which is preliminary data.</text>
</comment>
<feature type="transmembrane region" description="Helical" evidence="7">
    <location>
        <begin position="251"/>
        <end position="271"/>
    </location>
</feature>
<accession>A0A935CE21</accession>
<evidence type="ECO:0000256" key="2">
    <source>
        <dbReference type="ARBA" id="ARBA00022448"/>
    </source>
</evidence>
<dbReference type="PROSITE" id="PS50928">
    <property type="entry name" value="ABC_TM1"/>
    <property type="match status" value="1"/>
</dbReference>
<dbReference type="EMBL" id="JADIXZ010000004">
    <property type="protein sequence ID" value="MBK6301025.1"/>
    <property type="molecule type" value="Genomic_DNA"/>
</dbReference>
<dbReference type="GO" id="GO:0055085">
    <property type="term" value="P:transmembrane transport"/>
    <property type="evidence" value="ECO:0007669"/>
    <property type="project" value="InterPro"/>
</dbReference>
<dbReference type="AlphaFoldDB" id="A0A935CE21"/>
<dbReference type="Proteomes" id="UP000718281">
    <property type="component" value="Unassembled WGS sequence"/>
</dbReference>
<evidence type="ECO:0000313" key="10">
    <source>
        <dbReference type="Proteomes" id="UP000718281"/>
    </source>
</evidence>
<feature type="domain" description="ABC transmembrane type-1" evidence="8">
    <location>
        <begin position="65"/>
        <end position="263"/>
    </location>
</feature>
<dbReference type="PANTHER" id="PTHR43744:SF9">
    <property type="entry name" value="POLYGALACTURONAN_RHAMNOGALACTURONAN TRANSPORT SYSTEM PERMEASE PROTEIN YTCP"/>
    <property type="match status" value="1"/>
</dbReference>
<keyword evidence="2 7" id="KW-0813">Transport</keyword>
<feature type="transmembrane region" description="Helical" evidence="7">
    <location>
        <begin position="7"/>
        <end position="29"/>
    </location>
</feature>
<dbReference type="PANTHER" id="PTHR43744">
    <property type="entry name" value="ABC TRANSPORTER PERMEASE PROTEIN MG189-RELATED-RELATED"/>
    <property type="match status" value="1"/>
</dbReference>
<evidence type="ECO:0000256" key="3">
    <source>
        <dbReference type="ARBA" id="ARBA00022475"/>
    </source>
</evidence>
<dbReference type="InterPro" id="IPR000515">
    <property type="entry name" value="MetI-like"/>
</dbReference>